<evidence type="ECO:0000313" key="6">
    <source>
        <dbReference type="EMBL" id="GAU99606.1"/>
    </source>
</evidence>
<dbReference type="CDD" id="cd03127">
    <property type="entry name" value="tetraspanin_LEL"/>
    <property type="match status" value="1"/>
</dbReference>
<dbReference type="SUPFAM" id="SSF48652">
    <property type="entry name" value="Tetraspanin"/>
    <property type="match status" value="1"/>
</dbReference>
<dbReference type="AlphaFoldDB" id="A0A1D1VD90"/>
<dbReference type="InterPro" id="IPR018499">
    <property type="entry name" value="Tetraspanin/Peripherin"/>
</dbReference>
<name>A0A1D1VD90_RAMVA</name>
<reference evidence="6 7" key="1">
    <citation type="journal article" date="2016" name="Nat. Commun.">
        <title>Extremotolerant tardigrade genome and improved radiotolerance of human cultured cells by tardigrade-unique protein.</title>
        <authorList>
            <person name="Hashimoto T."/>
            <person name="Horikawa D.D."/>
            <person name="Saito Y."/>
            <person name="Kuwahara H."/>
            <person name="Kozuka-Hata H."/>
            <person name="Shin-I T."/>
            <person name="Minakuchi Y."/>
            <person name="Ohishi K."/>
            <person name="Motoyama A."/>
            <person name="Aizu T."/>
            <person name="Enomoto A."/>
            <person name="Kondo K."/>
            <person name="Tanaka S."/>
            <person name="Hara Y."/>
            <person name="Koshikawa S."/>
            <person name="Sagara H."/>
            <person name="Miura T."/>
            <person name="Yokobori S."/>
            <person name="Miyagawa K."/>
            <person name="Suzuki Y."/>
            <person name="Kubo T."/>
            <person name="Oyama M."/>
            <person name="Kohara Y."/>
            <person name="Fujiyama A."/>
            <person name="Arakawa K."/>
            <person name="Katayama T."/>
            <person name="Toyoda A."/>
            <person name="Kunieda T."/>
        </authorList>
    </citation>
    <scope>NUCLEOTIDE SEQUENCE [LARGE SCALE GENOMIC DNA]</scope>
    <source>
        <strain evidence="6 7">YOKOZUNA-1</strain>
    </source>
</reference>
<dbReference type="STRING" id="947166.A0A1D1VD90"/>
<keyword evidence="2 5" id="KW-0812">Transmembrane</keyword>
<evidence type="ECO:0000256" key="3">
    <source>
        <dbReference type="ARBA" id="ARBA00022989"/>
    </source>
</evidence>
<dbReference type="InterPro" id="IPR008952">
    <property type="entry name" value="Tetraspanin_EC2_sf"/>
</dbReference>
<dbReference type="OrthoDB" id="9972904at2759"/>
<evidence type="ECO:0000256" key="4">
    <source>
        <dbReference type="ARBA" id="ARBA00023136"/>
    </source>
</evidence>
<keyword evidence="3 5" id="KW-1133">Transmembrane helix</keyword>
<evidence type="ECO:0000256" key="5">
    <source>
        <dbReference type="SAM" id="Phobius"/>
    </source>
</evidence>
<evidence type="ECO:0000256" key="2">
    <source>
        <dbReference type="ARBA" id="ARBA00022692"/>
    </source>
</evidence>
<keyword evidence="4 5" id="KW-0472">Membrane</keyword>
<dbReference type="GO" id="GO:0016020">
    <property type="term" value="C:membrane"/>
    <property type="evidence" value="ECO:0007669"/>
    <property type="project" value="UniProtKB-SubCell"/>
</dbReference>
<feature type="transmembrane region" description="Helical" evidence="5">
    <location>
        <begin position="102"/>
        <end position="124"/>
    </location>
</feature>
<dbReference type="EMBL" id="BDGG01000005">
    <property type="protein sequence ID" value="GAU99606.1"/>
    <property type="molecule type" value="Genomic_DNA"/>
</dbReference>
<protein>
    <recommendedName>
        <fullName evidence="8">Tetraspanin</fullName>
    </recommendedName>
</protein>
<keyword evidence="7" id="KW-1185">Reference proteome</keyword>
<comment type="subcellular location">
    <subcellularLocation>
        <location evidence="1">Membrane</location>
        <topology evidence="1">Multi-pass membrane protein</topology>
    </subcellularLocation>
</comment>
<sequence length="133" mass="14500">MTNSFAAIKAGNSTGQLDKALWDRLQDQLHCCGVRNYNDWLSNNLKIPDSCCRDKSRPNCAELSADTKRVCDRPDNVDICPIFTKGCLDTAEDYAKDNIGTVGGIGFGIAAFQVLGVVLAACLARKIREDSEL</sequence>
<accession>A0A1D1VD90</accession>
<organism evidence="6 7">
    <name type="scientific">Ramazzottius varieornatus</name>
    <name type="common">Water bear</name>
    <name type="synonym">Tardigrade</name>
    <dbReference type="NCBI Taxonomy" id="947166"/>
    <lineage>
        <taxon>Eukaryota</taxon>
        <taxon>Metazoa</taxon>
        <taxon>Ecdysozoa</taxon>
        <taxon>Tardigrada</taxon>
        <taxon>Eutardigrada</taxon>
        <taxon>Parachela</taxon>
        <taxon>Hypsibioidea</taxon>
        <taxon>Ramazzottiidae</taxon>
        <taxon>Ramazzottius</taxon>
    </lineage>
</organism>
<dbReference type="Proteomes" id="UP000186922">
    <property type="component" value="Unassembled WGS sequence"/>
</dbReference>
<comment type="caution">
    <text evidence="6">The sequence shown here is derived from an EMBL/GenBank/DDBJ whole genome shotgun (WGS) entry which is preliminary data.</text>
</comment>
<dbReference type="Gene3D" id="1.10.1450.10">
    <property type="entry name" value="Tetraspanin"/>
    <property type="match status" value="1"/>
</dbReference>
<evidence type="ECO:0000256" key="1">
    <source>
        <dbReference type="ARBA" id="ARBA00004141"/>
    </source>
</evidence>
<evidence type="ECO:0008006" key="8">
    <source>
        <dbReference type="Google" id="ProtNLM"/>
    </source>
</evidence>
<evidence type="ECO:0000313" key="7">
    <source>
        <dbReference type="Proteomes" id="UP000186922"/>
    </source>
</evidence>
<proteinExistence type="predicted"/>
<gene>
    <name evidence="6" type="primary">RvY_10579-1</name>
    <name evidence="6" type="synonym">RvY_10579.1</name>
    <name evidence="6" type="ORF">RvY_10579</name>
</gene>
<dbReference type="Pfam" id="PF00335">
    <property type="entry name" value="Tetraspanin"/>
    <property type="match status" value="1"/>
</dbReference>